<feature type="domain" description="DUF4815" evidence="1">
    <location>
        <begin position="189"/>
        <end position="295"/>
    </location>
</feature>
<dbReference type="Pfam" id="PF16075">
    <property type="entry name" value="DUF4815"/>
    <property type="match status" value="2"/>
</dbReference>
<evidence type="ECO:0000313" key="2">
    <source>
        <dbReference type="EMBL" id="XCI77552.1"/>
    </source>
</evidence>
<sequence>MAVPYTDRYLDDSDSRVTRVLFRPGFAPQSRELNAVQGSLQRQVSAIGDHLFNDGSKVVGGAIKHMTGKTLMVESTFNGEPVHLESFIGKTIVELDEDGNPTGATGSVFAASPETDSDPACFHYIDDSVDVKFDGGFSVRVDNTSLMANIRVFERPVRQCQFARLLPGLFYFDKKFIQVDEQLLVYSKFDITYSGHVGLRFDRLVITEAEDPNLYDPARGYPNYNAPGAHREMYDPVFTAYTYSEARPSNFVSLSELQEGQIKNMVETADLNELGDILATRTDDAHGDFVVRYFKGDLVENIKVPVEKIEPSITSVLVAQIQTAIPHGYNVEDTFVIEQPSAYAGSYSVREILSDTKFTFDLKSEVGEIERNKKIYRTNYFGIQMSPGRAYVKGYQVRFPGTTNLEIAKARTTERQNNAVLTMTYGRFVLVENLKGMFDIQNKANVILRDASNGQIGVARVHALMNSGTNRYNVYLFDIKIDAGKDVALITKITTTTGPTAGAEATVVGQFNLRASNNRALIMPIVDHQVATLQPNNQSTLVYATTEVMTQASSADQVTFALTGDSTFVGPRQVDFHGTNSFYQNYILVDSNKDIIEPTSAQIAANGKTITFGLAAASTITMKASVNVKPAVKKKIKALKNYSTTFSSALSRYQFDVVDAYKVKVKNTNGVDITSSFIFDNGQRDDMYDFASLTLRNGVTVPDAVSIEVEYFDHVGEGYFSVDSYTSIPYNDIPDYTFIDTSRTISLRNALDFRYVRTASGFENSLVPTPDNNLTFDFDYYLPRRDLVTITKRGNMRIVSGIPHLNPKYPTPSDEEMTIFKVEVNAFTANYALDVNVRRDQNIRYTMRDIGIIKRQVERLEYETSLSLLESKAKQENIVDESGNSRFKTGFLVDDFTGHGLGDTASSDYRIAVDKENRLARPTFMEGAFGFEGFDYNGFIRVGNDKIGHFVMMPYTREVIAENVIASKGVSVNPYLVTKRMGTPFFNPNSDYWKDTTTAPVRNVDLTGGKVGTTIGLGTEWNDWETTWTGTTGRPTSVTSGNVTTTTTTNITDQQRSGTERELSFTSNMESLGSYLIDASVSYFMRAIEIDFTLEGMRPSTDIYVFIDSERIDELVTSAVPVVSVGSVRIDATGVGKGKINIPAGRFRTGERVFTFSDEPNNVAANATTEASFIFAAQGMTLTQQETMVTTAIPQVVTTVVSETQRITDQTTSIVVSNNNEGFGNTGGNSGGGGNDPLAQQFFISENAFPNGVFVRDLTVFAKRKPEDTSFPLILQLRPMVNGYPSSTDIIPFSEVNIPHERVNIPSNIDNMDSIRAARTTVEYDVPIYLAPGFSYCFVALANHPDYEIYVSEMGQNIIGTETRIYNQPMLGSSFRSQNSQTWTAYQNDTVMFELGVCNFETNREMSFNLKNTVIDEDFRYNTINFRPQALVFEGTNVSYELTTRDSTNSNDVVAKIGARVNTDLSSERIVRKNLRDASVAVKAKSFDKYVSPFFDISRSFAVTIKNVVNYFGLVRRNFTIIDAGTGYGEDSTTITVTGGGGSGAIVRPIIEDGRLIDVDVVNQGIGFTSEPTITVSGLGTGANVVFKGFETDPNGGNAEARYISKVVTLGEGFDADQANVYLDISSPAGTDVKVYYRAKNESDEQSILTKNWIEITNNNKKTSVRDEFIETRYEVDMSYRGENNALYTNVNSVQVKIVPLSQNTSVVPKFKGFRMVTSL</sequence>
<gene>
    <name evidence="2" type="ORF">LDCGVIBL_CDS0194</name>
</gene>
<feature type="domain" description="DUF4815" evidence="1">
    <location>
        <begin position="761"/>
        <end position="998"/>
    </location>
</feature>
<evidence type="ECO:0000259" key="1">
    <source>
        <dbReference type="Pfam" id="PF16075"/>
    </source>
</evidence>
<dbReference type="InterPro" id="IPR032096">
    <property type="entry name" value="DUF4815"/>
</dbReference>
<protein>
    <recommendedName>
        <fullName evidence="1">DUF4815 domain-containing protein</fullName>
    </recommendedName>
</protein>
<name>A0AAU8HY86_9CAUD</name>
<reference evidence="2" key="1">
    <citation type="submission" date="2024-03" db="EMBL/GenBank/DDBJ databases">
        <authorList>
            <person name="Chantapakul B."/>
            <person name="Wang S."/>
        </authorList>
    </citation>
    <scope>NUCLEOTIDE SEQUENCE</scope>
</reference>
<proteinExistence type="predicted"/>
<organism evidence="2">
    <name type="scientific">Rhizobium phage LG08</name>
    <dbReference type="NCBI Taxonomy" id="3129229"/>
    <lineage>
        <taxon>Viruses</taxon>
        <taxon>Duplodnaviria</taxon>
        <taxon>Heunggongvirae</taxon>
        <taxon>Uroviricota</taxon>
        <taxon>Caudoviricetes</taxon>
    </lineage>
</organism>
<accession>A0AAU8HY86</accession>
<dbReference type="EMBL" id="PP429226">
    <property type="protein sequence ID" value="XCI77552.1"/>
    <property type="molecule type" value="Genomic_DNA"/>
</dbReference>